<organism evidence="1 2">
    <name type="scientific">Paenisporosarcina antarctica</name>
    <dbReference type="NCBI Taxonomy" id="417367"/>
    <lineage>
        <taxon>Bacteria</taxon>
        <taxon>Bacillati</taxon>
        <taxon>Bacillota</taxon>
        <taxon>Bacilli</taxon>
        <taxon>Bacillales</taxon>
        <taxon>Caryophanaceae</taxon>
        <taxon>Paenisporosarcina</taxon>
    </lineage>
</organism>
<dbReference type="CDD" id="cd00586">
    <property type="entry name" value="4HBT"/>
    <property type="match status" value="1"/>
</dbReference>
<dbReference type="RefSeq" id="WP_134208993.1">
    <property type="nucleotide sequence ID" value="NZ_CP038015.1"/>
</dbReference>
<evidence type="ECO:0000313" key="2">
    <source>
        <dbReference type="Proteomes" id="UP000294292"/>
    </source>
</evidence>
<gene>
    <name evidence="1" type="ORF">E2636_03430</name>
</gene>
<dbReference type="EMBL" id="CP038015">
    <property type="protein sequence ID" value="QBP40257.1"/>
    <property type="molecule type" value="Genomic_DNA"/>
</dbReference>
<keyword evidence="2" id="KW-1185">Reference proteome</keyword>
<accession>A0A4P6ZVE7</accession>
<dbReference type="InterPro" id="IPR050563">
    <property type="entry name" value="4-hydroxybenzoyl-CoA_TE"/>
</dbReference>
<dbReference type="Pfam" id="PF13279">
    <property type="entry name" value="4HBT_2"/>
    <property type="match status" value="1"/>
</dbReference>
<dbReference type="PANTHER" id="PTHR31793">
    <property type="entry name" value="4-HYDROXYBENZOYL-COA THIOESTERASE FAMILY MEMBER"/>
    <property type="match status" value="1"/>
</dbReference>
<protein>
    <submittedName>
        <fullName evidence="1">Thioesterase</fullName>
    </submittedName>
</protein>
<dbReference type="Gene3D" id="3.10.129.10">
    <property type="entry name" value="Hotdog Thioesterase"/>
    <property type="match status" value="1"/>
</dbReference>
<dbReference type="AlphaFoldDB" id="A0A4P6ZVE7"/>
<dbReference type="InterPro" id="IPR029069">
    <property type="entry name" value="HotDog_dom_sf"/>
</dbReference>
<sequence>MPNQSLTYENRVISEYVDYNGHMNDAAYAKIFSLAADNFIDFIGLDAESRATQNYTIFTLESHICYLQEARENEKLLTNVQLLDSDVKRLHLFFTMSKASGEVIATSEQMLMGINTKQGKPAPFPESVKASIEELRATHKELATPKQAGRKIGINR</sequence>
<dbReference type="KEGG" id="panc:E2636_03430"/>
<name>A0A4P6ZVE7_9BACL</name>
<proteinExistence type="predicted"/>
<dbReference type="PANTHER" id="PTHR31793:SF2">
    <property type="entry name" value="BLR1345 PROTEIN"/>
    <property type="match status" value="1"/>
</dbReference>
<dbReference type="Proteomes" id="UP000294292">
    <property type="component" value="Chromosome"/>
</dbReference>
<reference evidence="1 2" key="1">
    <citation type="submission" date="2019-03" db="EMBL/GenBank/DDBJ databases">
        <title>Complete genome sequence of Paenisporosarcina antarctica CGMCC 1.6503T.</title>
        <authorList>
            <person name="Rong J.-C."/>
            <person name="Chi N.-Y."/>
            <person name="Zhang Q.-F."/>
        </authorList>
    </citation>
    <scope>NUCLEOTIDE SEQUENCE [LARGE SCALE GENOMIC DNA]</scope>
    <source>
        <strain evidence="1 2">CGMCC 1.6503</strain>
    </source>
</reference>
<dbReference type="GO" id="GO:0047617">
    <property type="term" value="F:fatty acyl-CoA hydrolase activity"/>
    <property type="evidence" value="ECO:0007669"/>
    <property type="project" value="TreeGrafter"/>
</dbReference>
<evidence type="ECO:0000313" key="1">
    <source>
        <dbReference type="EMBL" id="QBP40257.1"/>
    </source>
</evidence>
<dbReference type="SUPFAM" id="SSF54637">
    <property type="entry name" value="Thioesterase/thiol ester dehydrase-isomerase"/>
    <property type="match status" value="1"/>
</dbReference>
<dbReference type="OrthoDB" id="6117985at2"/>